<protein>
    <submittedName>
        <fullName evidence="1">Uncharacterized protein</fullName>
    </submittedName>
</protein>
<comment type="caution">
    <text evidence="1">The sequence shown here is derived from an EMBL/GenBank/DDBJ whole genome shotgun (WGS) entry which is preliminary data.</text>
</comment>
<dbReference type="EMBL" id="JAUYVT010000025">
    <property type="protein sequence ID" value="MDP2566754.1"/>
    <property type="molecule type" value="Genomic_DNA"/>
</dbReference>
<sequence>MDNLIKDWKCFCQGTQQFDKSHFTYLFHEEGIINNVNQITQFIPEQEKLTQVIKDVLSIKEVKDKVNITDEEIIFHAKNFILEQVSLLENLDDELRSATNDFEIIFVTSTEFEYHIDDDIPHYWLFDEFGDLIRDSKRNDDEVTFAFFEALYGIDNDYYLSWYIAAPLLEIKISLSSYYELWKNNCQILLIKDKLLILKNT</sequence>
<gene>
    <name evidence="1" type="ORF">Q8W34_19085</name>
</gene>
<evidence type="ECO:0000313" key="1">
    <source>
        <dbReference type="EMBL" id="MDP2566754.1"/>
    </source>
</evidence>
<dbReference type="Proteomes" id="UP001177212">
    <property type="component" value="Unassembled WGS sequence"/>
</dbReference>
<proteinExistence type="predicted"/>
<dbReference type="RefSeq" id="WP_305473262.1">
    <property type="nucleotide sequence ID" value="NZ_JAUYVT010000025.1"/>
</dbReference>
<accession>A0ABT9FJ10</accession>
<keyword evidence="2" id="KW-1185">Reference proteome</keyword>
<reference evidence="1" key="1">
    <citation type="submission" date="2023-07" db="EMBL/GenBank/DDBJ databases">
        <title>Genome content predicts the carbon catabolic preferences of heterotrophic bacteria.</title>
        <authorList>
            <person name="Gralka M."/>
        </authorList>
    </citation>
    <scope>NUCLEOTIDE SEQUENCE</scope>
    <source>
        <strain evidence="1">4G09</strain>
    </source>
</reference>
<name>A0ABT9FJ10_9GAMM</name>
<evidence type="ECO:0000313" key="2">
    <source>
        <dbReference type="Proteomes" id="UP001177212"/>
    </source>
</evidence>
<organism evidence="1 2">
    <name type="scientific">Pseudoalteromonas marina</name>
    <dbReference type="NCBI Taxonomy" id="267375"/>
    <lineage>
        <taxon>Bacteria</taxon>
        <taxon>Pseudomonadati</taxon>
        <taxon>Pseudomonadota</taxon>
        <taxon>Gammaproteobacteria</taxon>
        <taxon>Alteromonadales</taxon>
        <taxon>Pseudoalteromonadaceae</taxon>
        <taxon>Pseudoalteromonas</taxon>
    </lineage>
</organism>